<gene>
    <name evidence="1" type="ORF">SDC9_195058</name>
</gene>
<reference evidence="1" key="1">
    <citation type="submission" date="2019-08" db="EMBL/GenBank/DDBJ databases">
        <authorList>
            <person name="Kucharzyk K."/>
            <person name="Murdoch R.W."/>
            <person name="Higgins S."/>
            <person name="Loffler F."/>
        </authorList>
    </citation>
    <scope>NUCLEOTIDE SEQUENCE</scope>
</reference>
<dbReference type="EMBL" id="VSSQ01108960">
    <property type="protein sequence ID" value="MPN47456.1"/>
    <property type="molecule type" value="Genomic_DNA"/>
</dbReference>
<accession>A0A645I970</accession>
<proteinExistence type="predicted"/>
<evidence type="ECO:0000313" key="1">
    <source>
        <dbReference type="EMBL" id="MPN47456.1"/>
    </source>
</evidence>
<protein>
    <submittedName>
        <fullName evidence="1">Uncharacterized protein</fullName>
    </submittedName>
</protein>
<dbReference type="AlphaFoldDB" id="A0A645I970"/>
<sequence length="95" mass="10889">MVDDRRIILDIIIPLLEGFLYSRMINIADGTNSTNVSIDATNTNPVKLLLLVYTTNEITKFINSKRVKTKRYTNKNFPSTYLLSPSLSFLMQIDM</sequence>
<comment type="caution">
    <text evidence="1">The sequence shown here is derived from an EMBL/GenBank/DDBJ whole genome shotgun (WGS) entry which is preliminary data.</text>
</comment>
<organism evidence="1">
    <name type="scientific">bioreactor metagenome</name>
    <dbReference type="NCBI Taxonomy" id="1076179"/>
    <lineage>
        <taxon>unclassified sequences</taxon>
        <taxon>metagenomes</taxon>
        <taxon>ecological metagenomes</taxon>
    </lineage>
</organism>
<name>A0A645I970_9ZZZZ</name>